<dbReference type="Proteomes" id="UP001152795">
    <property type="component" value="Unassembled WGS sequence"/>
</dbReference>
<dbReference type="AlphaFoldDB" id="A0A7D9M8U9"/>
<accession>A0A7D9M8U9</accession>
<keyword evidence="3" id="KW-1185">Reference proteome</keyword>
<evidence type="ECO:0000313" key="3">
    <source>
        <dbReference type="Proteomes" id="UP001152795"/>
    </source>
</evidence>
<feature type="non-terminal residue" evidence="2">
    <location>
        <position position="413"/>
    </location>
</feature>
<gene>
    <name evidence="2" type="ORF">PACLA_8A004386</name>
</gene>
<organism evidence="2 3">
    <name type="scientific">Paramuricea clavata</name>
    <name type="common">Red gorgonian</name>
    <name type="synonym">Violescent sea-whip</name>
    <dbReference type="NCBI Taxonomy" id="317549"/>
    <lineage>
        <taxon>Eukaryota</taxon>
        <taxon>Metazoa</taxon>
        <taxon>Cnidaria</taxon>
        <taxon>Anthozoa</taxon>
        <taxon>Octocorallia</taxon>
        <taxon>Malacalcyonacea</taxon>
        <taxon>Plexauridae</taxon>
        <taxon>Paramuricea</taxon>
    </lineage>
</organism>
<comment type="caution">
    <text evidence="2">The sequence shown here is derived from an EMBL/GenBank/DDBJ whole genome shotgun (WGS) entry which is preliminary data.</text>
</comment>
<feature type="region of interest" description="Disordered" evidence="1">
    <location>
        <begin position="61"/>
        <end position="98"/>
    </location>
</feature>
<dbReference type="PANTHER" id="PTHR31535">
    <property type="match status" value="1"/>
</dbReference>
<evidence type="ECO:0000313" key="2">
    <source>
        <dbReference type="EMBL" id="CAB4044515.1"/>
    </source>
</evidence>
<dbReference type="OrthoDB" id="5988945at2759"/>
<protein>
    <submittedName>
        <fullName evidence="2">Uncharacterized protein</fullName>
    </submittedName>
</protein>
<dbReference type="EMBL" id="CACRXK020035240">
    <property type="protein sequence ID" value="CAB4044515.1"/>
    <property type="molecule type" value="Genomic_DNA"/>
</dbReference>
<proteinExistence type="predicted"/>
<reference evidence="2" key="1">
    <citation type="submission" date="2020-04" db="EMBL/GenBank/DDBJ databases">
        <authorList>
            <person name="Alioto T."/>
            <person name="Alioto T."/>
            <person name="Gomez Garrido J."/>
        </authorList>
    </citation>
    <scope>NUCLEOTIDE SEQUENCE</scope>
    <source>
        <strain evidence="2">A484AB</strain>
    </source>
</reference>
<evidence type="ECO:0000256" key="1">
    <source>
        <dbReference type="SAM" id="MobiDB-lite"/>
    </source>
</evidence>
<dbReference type="PANTHER" id="PTHR31535:SF3">
    <property type="entry name" value="REGULATORY PROTEIN ZESTE"/>
    <property type="match status" value="1"/>
</dbReference>
<name>A0A7D9M8U9_PARCT</name>
<sequence length="413" mass="42327">LKYAVDPDLKKIIPLRNLRKSQMPSSLELVLPRKSNPNPISPSKYTQIICWTSTFDSLERKKATHSKNRRQRPGTSLPVKSRARSANGFRPNKTRPAKRPCSLAGIKTYAPYIFTNLGKEGHEGPANARGYLGTTLEGQVTLNAGIQMWQVPYTGTYIIESRGAAGANGTFLNISGNGFTGTLKRGGLGAKISGKFWLTHGTLLKILVGQRGMIGTYGCRRGHIHKQLFFRAGGGGGGSFVTYVNNTPLVIAGGGGGGGSSCCGACVGIADKSDGDSGQLGVLGSRCNSTVGNGGMLCSNEKGYTTEAGSGAGLLGNGSSSLKWSIRPARCFVDGGTGGTAGGRPSGDGGFGGGGGHGYAHGGGGGGYTGGGVWANDTSGIAGGGGSFNHGFDKKSGYGDALEHGLVKIVFLG</sequence>
<feature type="compositionally biased region" description="Basic residues" evidence="1">
    <location>
        <begin position="62"/>
        <end position="72"/>
    </location>
</feature>